<feature type="region of interest" description="Disordered" evidence="1">
    <location>
        <begin position="56"/>
        <end position="92"/>
    </location>
</feature>
<evidence type="ECO:0000256" key="1">
    <source>
        <dbReference type="SAM" id="MobiDB-lite"/>
    </source>
</evidence>
<reference evidence="2" key="1">
    <citation type="submission" date="2021-01" db="EMBL/GenBank/DDBJ databases">
        <authorList>
            <person name="Corre E."/>
            <person name="Pelletier E."/>
            <person name="Niang G."/>
            <person name="Scheremetjew M."/>
            <person name="Finn R."/>
            <person name="Kale V."/>
            <person name="Holt S."/>
            <person name="Cochrane G."/>
            <person name="Meng A."/>
            <person name="Brown T."/>
            <person name="Cohen L."/>
        </authorList>
    </citation>
    <scope>NUCLEOTIDE SEQUENCE</scope>
    <source>
        <strain evidence="2">CCMP 410</strain>
    </source>
</reference>
<feature type="compositionally biased region" description="Basic residues" evidence="1">
    <location>
        <begin position="71"/>
        <end position="82"/>
    </location>
</feature>
<feature type="region of interest" description="Disordered" evidence="1">
    <location>
        <begin position="106"/>
        <end position="127"/>
    </location>
</feature>
<name>A0A7S1Y3R6_9STRA</name>
<evidence type="ECO:0000313" key="2">
    <source>
        <dbReference type="EMBL" id="CAD9274914.1"/>
    </source>
</evidence>
<dbReference type="EMBL" id="HBGK01007377">
    <property type="protein sequence ID" value="CAD9274914.1"/>
    <property type="molecule type" value="Transcribed_RNA"/>
</dbReference>
<organism evidence="2">
    <name type="scientific">Grammatophora oceanica</name>
    <dbReference type="NCBI Taxonomy" id="210454"/>
    <lineage>
        <taxon>Eukaryota</taxon>
        <taxon>Sar</taxon>
        <taxon>Stramenopiles</taxon>
        <taxon>Ochrophyta</taxon>
        <taxon>Bacillariophyta</taxon>
        <taxon>Fragilariophyceae</taxon>
        <taxon>Fragilariophycidae</taxon>
        <taxon>Rhabdonematales</taxon>
        <taxon>Grammatophoraceae</taxon>
        <taxon>Grammatophora</taxon>
    </lineage>
</organism>
<protein>
    <submittedName>
        <fullName evidence="2">Uncharacterized protein</fullName>
    </submittedName>
</protein>
<dbReference type="AlphaFoldDB" id="A0A7S1Y3R6"/>
<accession>A0A7S1Y3R6</accession>
<proteinExistence type="predicted"/>
<gene>
    <name evidence="2" type="ORF">GOCE00092_LOCUS3822</name>
</gene>
<sequence length="278" mass="29761">MVYDAPPPTVATSDAHDDDSASIVSGLSMDEDSILVERRLLASMHVLSPIAETTKNSSLPPVEVSIPTPKTIRKTTRPRPHTTSRVSSASSTSKLDQLVANLALSNSGSWGNPTSTHSSPVRRPPMVSRARSAPVMIHIRHSADSVTNGTVLSTESPCPDEKLLQGRKRRHIRTGSQGTNISIGSIVGQSIAPTLSTTDCSDQSTARRSLQSVQAAEGLLRNHTGADDGIACCAVPPKRNVVKQEFKHIMSVVSTPIRKVPFLKRKPADLKRSQGTLT</sequence>
<feature type="compositionally biased region" description="Polar residues" evidence="1">
    <location>
        <begin position="106"/>
        <end position="119"/>
    </location>
</feature>
<feature type="compositionally biased region" description="Low complexity" evidence="1">
    <location>
        <begin position="83"/>
        <end position="92"/>
    </location>
</feature>